<gene>
    <name evidence="2" type="ORF">NVI5450_4582</name>
</gene>
<dbReference type="SMART" id="SM00342">
    <property type="entry name" value="HTH_ARAC"/>
    <property type="match status" value="1"/>
</dbReference>
<dbReference type="PATRIC" id="fig|80854.5.peg.1043"/>
<dbReference type="KEGG" id="mvs:MVIS_0983"/>
<name>A0A090IGM4_9GAMM</name>
<dbReference type="OrthoDB" id="9787988at2"/>
<dbReference type="InterPro" id="IPR018060">
    <property type="entry name" value="HTH_AraC"/>
</dbReference>
<dbReference type="AlphaFoldDB" id="A0A090IGM4"/>
<dbReference type="Proteomes" id="UP000183794">
    <property type="component" value="Unassembled WGS sequence"/>
</dbReference>
<sequence>MHKIISTQQCQLVDEWNEFLSTNFSLFSATKLTDKFQCTADLVHYDTGVKFTKVTASPRIMTTIKSSSNAYFFLILSKGPIKWINGSRWGELKQGGMVVFDLSKTVRYELRQHCDVTTLLLPYDHYIDDATVESIRHHCSPLFNDAIYEILQGMTSSDDNLYQKIMAVSSLLPLTICSRKNEKKADKIFDLARKYIRENAHDSSFNLHKLAAKLYMTERAIQRLLVANGTTYSQLIKVARISLLTSKLKKSTTKTISQMCYESGFNSYANAYMQFKSVHGQTIGELKLQLKLPQ</sequence>
<dbReference type="Gene3D" id="1.10.10.60">
    <property type="entry name" value="Homeodomain-like"/>
    <property type="match status" value="1"/>
</dbReference>
<evidence type="ECO:0000313" key="3">
    <source>
        <dbReference type="Proteomes" id="UP000183794"/>
    </source>
</evidence>
<reference evidence="2 3" key="1">
    <citation type="submission" date="2016-11" db="EMBL/GenBank/DDBJ databases">
        <authorList>
            <person name="Jaros S."/>
            <person name="Januszkiewicz K."/>
            <person name="Wedrychowicz H."/>
        </authorList>
    </citation>
    <scope>NUCLEOTIDE SEQUENCE [LARGE SCALE GENOMIC DNA]</scope>
    <source>
        <strain evidence="2">NVI 5450</strain>
    </source>
</reference>
<dbReference type="HOGENOM" id="CLU_946003_0_0_6"/>
<dbReference type="PANTHER" id="PTHR43280:SF2">
    <property type="entry name" value="HTH-TYPE TRANSCRIPTIONAL REGULATOR EXSA"/>
    <property type="match status" value="1"/>
</dbReference>
<keyword evidence="1 2" id="KW-0238">DNA-binding</keyword>
<dbReference type="RefSeq" id="WP_045109374.1">
    <property type="nucleotide sequence ID" value="NZ_CAWRBC010000115.1"/>
</dbReference>
<dbReference type="GO" id="GO:0003700">
    <property type="term" value="F:DNA-binding transcription factor activity"/>
    <property type="evidence" value="ECO:0007669"/>
    <property type="project" value="InterPro"/>
</dbReference>
<evidence type="ECO:0000256" key="1">
    <source>
        <dbReference type="ARBA" id="ARBA00023125"/>
    </source>
</evidence>
<organism evidence="2 3">
    <name type="scientific">Moritella viscosa</name>
    <dbReference type="NCBI Taxonomy" id="80854"/>
    <lineage>
        <taxon>Bacteria</taxon>
        <taxon>Pseudomonadati</taxon>
        <taxon>Pseudomonadota</taxon>
        <taxon>Gammaproteobacteria</taxon>
        <taxon>Alteromonadales</taxon>
        <taxon>Moritellaceae</taxon>
        <taxon>Moritella</taxon>
    </lineage>
</organism>
<dbReference type="Pfam" id="PF12833">
    <property type="entry name" value="HTH_18"/>
    <property type="match status" value="1"/>
</dbReference>
<dbReference type="PANTHER" id="PTHR43280">
    <property type="entry name" value="ARAC-FAMILY TRANSCRIPTIONAL REGULATOR"/>
    <property type="match status" value="1"/>
</dbReference>
<evidence type="ECO:0000313" key="2">
    <source>
        <dbReference type="EMBL" id="SGZ17823.1"/>
    </source>
</evidence>
<dbReference type="PROSITE" id="PS01124">
    <property type="entry name" value="HTH_ARAC_FAMILY_2"/>
    <property type="match status" value="1"/>
</dbReference>
<accession>A0A090IGM4</accession>
<proteinExistence type="predicted"/>
<protein>
    <submittedName>
        <fullName evidence="2">Putative AraC-type HTH DNA-binding protein</fullName>
    </submittedName>
</protein>
<dbReference type="EMBL" id="FPLD01000131">
    <property type="protein sequence ID" value="SGZ17823.1"/>
    <property type="molecule type" value="Genomic_DNA"/>
</dbReference>
<dbReference type="GO" id="GO:0043565">
    <property type="term" value="F:sequence-specific DNA binding"/>
    <property type="evidence" value="ECO:0007669"/>
    <property type="project" value="InterPro"/>
</dbReference>